<gene>
    <name evidence="7" type="ORF">BG04_1869</name>
</gene>
<comment type="similarity">
    <text evidence="2">Belongs to the cytochrome ubiquinol oxidase subunit 2 family.</text>
</comment>
<accession>A0A0B6ANI4</accession>
<evidence type="ECO:0000256" key="2">
    <source>
        <dbReference type="ARBA" id="ARBA00007543"/>
    </source>
</evidence>
<evidence type="ECO:0000313" key="8">
    <source>
        <dbReference type="Proteomes" id="UP000031829"/>
    </source>
</evidence>
<dbReference type="HOGENOM" id="CLU_823259_0_0_9"/>
<dbReference type="Proteomes" id="UP000031829">
    <property type="component" value="Chromosome"/>
</dbReference>
<evidence type="ECO:0000256" key="5">
    <source>
        <dbReference type="ARBA" id="ARBA00022989"/>
    </source>
</evidence>
<organism evidence="7 8">
    <name type="scientific">Priestia megaterium (strain ATCC 14581 / DSM 32 / CCUG 1817 / JCM 2506 / NBRC 15308 / NCIMB 9376 / NCTC 10342 / NRRL B-14308 / VKM B-512 / Ford 19)</name>
    <name type="common">Bacillus megaterium</name>
    <dbReference type="NCBI Taxonomy" id="1348623"/>
    <lineage>
        <taxon>Bacteria</taxon>
        <taxon>Bacillati</taxon>
        <taxon>Bacillota</taxon>
        <taxon>Bacilli</taxon>
        <taxon>Bacillales</taxon>
        <taxon>Bacillaceae</taxon>
        <taxon>Priestia</taxon>
    </lineage>
</organism>
<sequence length="345" mass="38607">MGDSLLAITVIWGFIFIYAVMGTMDFGAGFWSMVYINRTKTNATDVANRYLSPTWEVTNVFIVAIVVALFSFFPRATFTLGTVLLIPGSIILLLLSIRSGFLVFSHYASSFKYRRALVYISGISGVLIPAFLIAVLPVSQGGFIDIIDGTQQLNLAKVFSSPHVYSFIGFAISSSLFLSSLLLADYSKSSDEMEAYAVYRRDALITGPLSLLMAIFIMITMQSEASWLYDKMMQFKPLLYGSVGLFVVAGIALLLPSQKGKGMPRLAVVSIILQYFLASYVYGRSHLPYVVYPNVTIENGFTHPDAFHSLFIVYIVGFAILFPGFFYFWRLFMKDNKEYSKKKPY</sequence>
<name>A0A0B6ANI4_PRIM2</name>
<reference evidence="7 8" key="1">
    <citation type="journal article" date="2015" name="Genome Announc.">
        <title>Complete genome sequences for 35 biothreat assay-relevant bacillus species.</title>
        <authorList>
            <person name="Johnson S.L."/>
            <person name="Daligault H.E."/>
            <person name="Davenport K.W."/>
            <person name="Jaissle J."/>
            <person name="Frey K.G."/>
            <person name="Ladner J.T."/>
            <person name="Broomall S.M."/>
            <person name="Bishop-Lilly K.A."/>
            <person name="Bruce D.C."/>
            <person name="Gibbons H.S."/>
            <person name="Coyne S.R."/>
            <person name="Lo C.C."/>
            <person name="Meincke L."/>
            <person name="Munk A.C."/>
            <person name="Koroleva G.I."/>
            <person name="Rosenzweig C.N."/>
            <person name="Palacios G.F."/>
            <person name="Redden C.L."/>
            <person name="Minogue T.D."/>
            <person name="Chain P.S."/>
        </authorList>
    </citation>
    <scope>NUCLEOTIDE SEQUENCE [LARGE SCALE GENOMIC DNA]</scope>
    <source>
        <strain evidence="8">ATCC 14581 / DSM 32 / JCM 2506 / NBRC 15308 / NCIMB 9376 / NCTC 10342 / NRRL B-14308 / VKM B-512</strain>
    </source>
</reference>
<comment type="subcellular location">
    <subcellularLocation>
        <location evidence="1">Cell membrane</location>
        <topology evidence="1">Multi-pass membrane protein</topology>
    </subcellularLocation>
</comment>
<keyword evidence="4" id="KW-0812">Transmembrane</keyword>
<dbReference type="GeneID" id="93645334"/>
<dbReference type="KEGG" id="bmeg:BG04_1869"/>
<keyword evidence="6" id="KW-0472">Membrane</keyword>
<evidence type="ECO:0000256" key="1">
    <source>
        <dbReference type="ARBA" id="ARBA00004651"/>
    </source>
</evidence>
<evidence type="ECO:0000256" key="4">
    <source>
        <dbReference type="ARBA" id="ARBA00022692"/>
    </source>
</evidence>
<evidence type="ECO:0000256" key="3">
    <source>
        <dbReference type="ARBA" id="ARBA00022475"/>
    </source>
</evidence>
<dbReference type="InterPro" id="IPR003317">
    <property type="entry name" value="Cyt-d_oxidase_su2"/>
</dbReference>
<dbReference type="RefSeq" id="WP_016765774.1">
    <property type="nucleotide sequence ID" value="NZ_BCVB01000008.1"/>
</dbReference>
<proteinExistence type="inferred from homology"/>
<dbReference type="AlphaFoldDB" id="A0A0B6ANI4"/>
<evidence type="ECO:0000256" key="6">
    <source>
        <dbReference type="ARBA" id="ARBA00023136"/>
    </source>
</evidence>
<keyword evidence="5" id="KW-1133">Transmembrane helix</keyword>
<dbReference type="EMBL" id="CP009920">
    <property type="protein sequence ID" value="AJI22672.1"/>
    <property type="molecule type" value="Genomic_DNA"/>
</dbReference>
<protein>
    <submittedName>
        <fullName evidence="7">Cytochrome oxidase subunit II family protein</fullName>
    </submittedName>
</protein>
<evidence type="ECO:0000313" key="7">
    <source>
        <dbReference type="EMBL" id="AJI22672.1"/>
    </source>
</evidence>
<dbReference type="GO" id="GO:0005886">
    <property type="term" value="C:plasma membrane"/>
    <property type="evidence" value="ECO:0007669"/>
    <property type="project" value="UniProtKB-SubCell"/>
</dbReference>
<dbReference type="Pfam" id="PF02322">
    <property type="entry name" value="Cyt_bd_oxida_II"/>
    <property type="match status" value="1"/>
</dbReference>
<keyword evidence="3" id="KW-1003">Cell membrane</keyword>